<dbReference type="GO" id="GO:1901137">
    <property type="term" value="P:carbohydrate derivative biosynthetic process"/>
    <property type="evidence" value="ECO:0007669"/>
    <property type="project" value="UniProtKB-ARBA"/>
</dbReference>
<organism evidence="6 7">
    <name type="scientific">Phycicoccus elongatus Lp2</name>
    <dbReference type="NCBI Taxonomy" id="1193181"/>
    <lineage>
        <taxon>Bacteria</taxon>
        <taxon>Bacillati</taxon>
        <taxon>Actinomycetota</taxon>
        <taxon>Actinomycetes</taxon>
        <taxon>Micrococcales</taxon>
        <taxon>Intrasporangiaceae</taxon>
        <taxon>Phycicoccus</taxon>
    </lineage>
</organism>
<comment type="caution">
    <text evidence="6">The sequence shown here is derived from an EMBL/GenBank/DDBJ whole genome shotgun (WGS) entry which is preliminary data.</text>
</comment>
<name>N0DY67_9MICO</name>
<evidence type="ECO:0000256" key="2">
    <source>
        <dbReference type="ARBA" id="ARBA00022676"/>
    </source>
</evidence>
<evidence type="ECO:0000313" key="7">
    <source>
        <dbReference type="Proteomes" id="UP000013167"/>
    </source>
</evidence>
<dbReference type="Gene3D" id="3.40.50.2000">
    <property type="entry name" value="Glycogen Phosphorylase B"/>
    <property type="match status" value="2"/>
</dbReference>
<dbReference type="PANTHER" id="PTHR45947">
    <property type="entry name" value="SULFOQUINOVOSYL TRANSFERASE SQD2"/>
    <property type="match status" value="1"/>
</dbReference>
<dbReference type="AlphaFoldDB" id="N0DY67"/>
<feature type="domain" description="Glycosyl transferase family 1" evidence="4">
    <location>
        <begin position="208"/>
        <end position="359"/>
    </location>
</feature>
<dbReference type="EMBL" id="CAIZ01000038">
    <property type="protein sequence ID" value="CCH69127.1"/>
    <property type="molecule type" value="Genomic_DNA"/>
</dbReference>
<dbReference type="InterPro" id="IPR001296">
    <property type="entry name" value="Glyco_trans_1"/>
</dbReference>
<accession>N0DY67</accession>
<evidence type="ECO:0000313" key="6">
    <source>
        <dbReference type="EMBL" id="CCH69127.1"/>
    </source>
</evidence>
<dbReference type="PANTHER" id="PTHR45947:SF3">
    <property type="entry name" value="SULFOQUINOVOSYL TRANSFERASE SQD2"/>
    <property type="match status" value="1"/>
</dbReference>
<evidence type="ECO:0000259" key="5">
    <source>
        <dbReference type="Pfam" id="PF13439"/>
    </source>
</evidence>
<protein>
    <recommendedName>
        <fullName evidence="1">D-inositol 3-phosphate glycosyltransferase</fullName>
    </recommendedName>
</protein>
<reference evidence="6 7" key="1">
    <citation type="journal article" date="2013" name="ISME J.">
        <title>A metabolic model for members of the genus Tetrasphaera involved in enhanced biological phosphorus removal.</title>
        <authorList>
            <person name="Kristiansen R."/>
            <person name="Nguyen H.T.T."/>
            <person name="Saunders A.M."/>
            <person name="Nielsen J.L."/>
            <person name="Wimmer R."/>
            <person name="Le V.Q."/>
            <person name="McIlroy S.J."/>
            <person name="Petrovski S."/>
            <person name="Seviour R.J."/>
            <person name="Calteau A."/>
            <person name="Nielsen K.L."/>
            <person name="Nielsen P.H."/>
        </authorList>
    </citation>
    <scope>NUCLEOTIDE SEQUENCE [LARGE SCALE GENOMIC DNA]</scope>
    <source>
        <strain evidence="6 7">Lp2</strain>
    </source>
</reference>
<evidence type="ECO:0000256" key="1">
    <source>
        <dbReference type="ARBA" id="ARBA00021292"/>
    </source>
</evidence>
<dbReference type="HOGENOM" id="CLU_009583_2_1_11"/>
<keyword evidence="7" id="KW-1185">Reference proteome</keyword>
<evidence type="ECO:0000256" key="3">
    <source>
        <dbReference type="ARBA" id="ARBA00022679"/>
    </source>
</evidence>
<dbReference type="STRING" id="1193181.BN10_1320026"/>
<keyword evidence="3" id="KW-0808">Transferase</keyword>
<keyword evidence="2" id="KW-0328">Glycosyltransferase</keyword>
<sequence length="388" mass="41789">MSILPHGTLEGVKVALLSDCFLPRLGGIEVQVADLAHHLQRAGHEVEVFTATGNGADRSTTPRDEQGIIVHRFDLGLPGGIPINPLAVPEVRRRLQGGGFDVAHVHMGVVSPFAVDAARTALGLGLPTAVTWHCVIDGSAPVHRALGYAARWAERGAALSAVSAMAADRVHRIVPPQTRVSVLPNGIDVARWRRPEGLADVPVPPLRIVAAQRMVRRKRPDALIDLLLRARELVPSGIALQAEVVGDGPAREGLVRRLEVDGVDWISLPGRVTRKQLRDLHWRSHVFVSAARLEAFGIAALEARTAGLALVVREGTGARDFVSMGLSGLLADTDDGLAEAVARLATRPTLLAKLQQHNRRVPPAEDWPIVVKSTVAEYRRAQQQATVR</sequence>
<dbReference type="Proteomes" id="UP000013167">
    <property type="component" value="Unassembled WGS sequence"/>
</dbReference>
<dbReference type="InterPro" id="IPR050194">
    <property type="entry name" value="Glycosyltransferase_grp1"/>
</dbReference>
<dbReference type="Pfam" id="PF13439">
    <property type="entry name" value="Glyco_transf_4"/>
    <property type="match status" value="1"/>
</dbReference>
<dbReference type="eggNOG" id="COG0438">
    <property type="taxonomic scope" value="Bacteria"/>
</dbReference>
<feature type="domain" description="Glycosyltransferase subfamily 4-like N-terminal" evidence="5">
    <location>
        <begin position="26"/>
        <end position="191"/>
    </location>
</feature>
<dbReference type="Pfam" id="PF00534">
    <property type="entry name" value="Glycos_transf_1"/>
    <property type="match status" value="1"/>
</dbReference>
<dbReference type="SUPFAM" id="SSF53756">
    <property type="entry name" value="UDP-Glycosyltransferase/glycogen phosphorylase"/>
    <property type="match status" value="1"/>
</dbReference>
<proteinExistence type="predicted"/>
<evidence type="ECO:0000259" key="4">
    <source>
        <dbReference type="Pfam" id="PF00534"/>
    </source>
</evidence>
<gene>
    <name evidence="6" type="ORF">BN10_1320026</name>
</gene>
<dbReference type="InterPro" id="IPR028098">
    <property type="entry name" value="Glyco_trans_4-like_N"/>
</dbReference>
<dbReference type="GO" id="GO:0016758">
    <property type="term" value="F:hexosyltransferase activity"/>
    <property type="evidence" value="ECO:0007669"/>
    <property type="project" value="TreeGrafter"/>
</dbReference>
<dbReference type="CDD" id="cd03801">
    <property type="entry name" value="GT4_PimA-like"/>
    <property type="match status" value="1"/>
</dbReference>